<keyword evidence="2" id="KW-1185">Reference proteome</keyword>
<gene>
    <name evidence="1" type="ORF">BC938DRAFT_483342</name>
</gene>
<comment type="caution">
    <text evidence="1">The sequence shown here is derived from an EMBL/GenBank/DDBJ whole genome shotgun (WGS) entry which is preliminary data.</text>
</comment>
<protein>
    <submittedName>
        <fullName evidence="1">Uncharacterized protein</fullName>
    </submittedName>
</protein>
<sequence length="67" mass="7533">MYSAKTPGSSHGFRVVMPDFFRGKPVPILLLPFKDETDLCHYHGWAAARGNYADPLNKQRATEALQL</sequence>
<accession>A0A433QC38</accession>
<reference evidence="1 2" key="1">
    <citation type="journal article" date="2018" name="New Phytol.">
        <title>Phylogenomics of Endogonaceae and evolution of mycorrhizas within Mucoromycota.</title>
        <authorList>
            <person name="Chang Y."/>
            <person name="Desiro A."/>
            <person name="Na H."/>
            <person name="Sandor L."/>
            <person name="Lipzen A."/>
            <person name="Clum A."/>
            <person name="Barry K."/>
            <person name="Grigoriev I.V."/>
            <person name="Martin F.M."/>
            <person name="Stajich J.E."/>
            <person name="Smith M.E."/>
            <person name="Bonito G."/>
            <person name="Spatafora J.W."/>
        </authorList>
    </citation>
    <scope>NUCLEOTIDE SEQUENCE [LARGE SCALE GENOMIC DNA]</scope>
    <source>
        <strain evidence="1 2">AD002</strain>
    </source>
</reference>
<evidence type="ECO:0000313" key="2">
    <source>
        <dbReference type="Proteomes" id="UP000274822"/>
    </source>
</evidence>
<name>A0A433QC38_9FUNG</name>
<dbReference type="EMBL" id="RBNJ01008532">
    <property type="protein sequence ID" value="RUS27370.1"/>
    <property type="molecule type" value="Genomic_DNA"/>
</dbReference>
<dbReference type="AlphaFoldDB" id="A0A433QC38"/>
<proteinExistence type="predicted"/>
<organism evidence="1 2">
    <name type="scientific">Jimgerdemannia flammicorona</name>
    <dbReference type="NCBI Taxonomy" id="994334"/>
    <lineage>
        <taxon>Eukaryota</taxon>
        <taxon>Fungi</taxon>
        <taxon>Fungi incertae sedis</taxon>
        <taxon>Mucoromycota</taxon>
        <taxon>Mucoromycotina</taxon>
        <taxon>Endogonomycetes</taxon>
        <taxon>Endogonales</taxon>
        <taxon>Endogonaceae</taxon>
        <taxon>Jimgerdemannia</taxon>
    </lineage>
</organism>
<dbReference type="Proteomes" id="UP000274822">
    <property type="component" value="Unassembled WGS sequence"/>
</dbReference>
<evidence type="ECO:0000313" key="1">
    <source>
        <dbReference type="EMBL" id="RUS27370.1"/>
    </source>
</evidence>